<organism evidence="8 9">
    <name type="scientific">Drosophila ananassae</name>
    <name type="common">Fruit fly</name>
    <dbReference type="NCBI Taxonomy" id="7217"/>
    <lineage>
        <taxon>Eukaryota</taxon>
        <taxon>Metazoa</taxon>
        <taxon>Ecdysozoa</taxon>
        <taxon>Arthropoda</taxon>
        <taxon>Hexapoda</taxon>
        <taxon>Insecta</taxon>
        <taxon>Pterygota</taxon>
        <taxon>Neoptera</taxon>
        <taxon>Endopterygota</taxon>
        <taxon>Diptera</taxon>
        <taxon>Brachycera</taxon>
        <taxon>Muscomorpha</taxon>
        <taxon>Ephydroidea</taxon>
        <taxon>Drosophilidae</taxon>
        <taxon>Drosophila</taxon>
        <taxon>Sophophora</taxon>
    </lineage>
</organism>
<dbReference type="FunCoup" id="B3MVF2">
    <property type="interactions" value="2"/>
</dbReference>
<dbReference type="HOGENOM" id="CLU_169765_5_1_1"/>
<evidence type="ECO:0000256" key="6">
    <source>
        <dbReference type="SAM" id="SignalP"/>
    </source>
</evidence>
<evidence type="ECO:0000313" key="9">
    <source>
        <dbReference type="Proteomes" id="UP000007801"/>
    </source>
</evidence>
<dbReference type="PANTHER" id="PTHR21312:SF28">
    <property type="entry name" value="OVOINHIBITOR-RELATED"/>
    <property type="match status" value="1"/>
</dbReference>
<dbReference type="AlphaFoldDB" id="B3MVF2"/>
<dbReference type="PROSITE" id="PS51465">
    <property type="entry name" value="KAZAL_2"/>
    <property type="match status" value="1"/>
</dbReference>
<gene>
    <name evidence="8" type="primary">Dana\GF20025</name>
    <name evidence="8" type="synonym">dana_GLEANR_22430</name>
    <name evidence="8" type="ORF">GF20025</name>
</gene>
<dbReference type="CDD" id="cd00104">
    <property type="entry name" value="KAZAL_FS"/>
    <property type="match status" value="1"/>
</dbReference>
<keyword evidence="6" id="KW-0732">Signal</keyword>
<keyword evidence="4" id="KW-0722">Serine protease inhibitor</keyword>
<name>B3MVF2_DROAN</name>
<evidence type="ECO:0000256" key="5">
    <source>
        <dbReference type="ARBA" id="ARBA00023157"/>
    </source>
</evidence>
<evidence type="ECO:0000256" key="3">
    <source>
        <dbReference type="ARBA" id="ARBA00022690"/>
    </source>
</evidence>
<dbReference type="InterPro" id="IPR002350">
    <property type="entry name" value="Kazal_dom"/>
</dbReference>
<evidence type="ECO:0000256" key="2">
    <source>
        <dbReference type="ARBA" id="ARBA00022525"/>
    </source>
</evidence>
<keyword evidence="9" id="KW-1185">Reference proteome</keyword>
<dbReference type="GO" id="GO:0005576">
    <property type="term" value="C:extracellular region"/>
    <property type="evidence" value="ECO:0007669"/>
    <property type="project" value="UniProtKB-SubCell"/>
</dbReference>
<keyword evidence="3" id="KW-0646">Protease inhibitor</keyword>
<evidence type="ECO:0000313" key="8">
    <source>
        <dbReference type="EMBL" id="EDV33217.1"/>
    </source>
</evidence>
<dbReference type="GeneID" id="6502753"/>
<feature type="domain" description="Kazal-like" evidence="7">
    <location>
        <begin position="27"/>
        <end position="75"/>
    </location>
</feature>
<dbReference type="SMR" id="B3MVF2"/>
<dbReference type="PANTHER" id="PTHR21312">
    <property type="entry name" value="SERINE PROTEASE INHIBITOR"/>
    <property type="match status" value="1"/>
</dbReference>
<dbReference type="FunFam" id="3.30.60.30:FF:000067">
    <property type="entry name" value="Thrombin inhibitor rhodniin"/>
    <property type="match status" value="1"/>
</dbReference>
<dbReference type="Pfam" id="PF00050">
    <property type="entry name" value="Kazal_1"/>
    <property type="match status" value="1"/>
</dbReference>
<dbReference type="EMBL" id="CH902624">
    <property type="protein sequence ID" value="EDV33217.1"/>
    <property type="molecule type" value="Genomic_DNA"/>
</dbReference>
<dbReference type="SMART" id="SM00280">
    <property type="entry name" value="KAZAL"/>
    <property type="match status" value="1"/>
</dbReference>
<keyword evidence="2" id="KW-0964">Secreted</keyword>
<reference evidence="8 9" key="1">
    <citation type="journal article" date="2007" name="Nature">
        <title>Evolution of genes and genomes on the Drosophila phylogeny.</title>
        <authorList>
            <consortium name="Drosophila 12 Genomes Consortium"/>
            <person name="Clark A.G."/>
            <person name="Eisen M.B."/>
            <person name="Smith D.R."/>
            <person name="Bergman C.M."/>
            <person name="Oliver B."/>
            <person name="Markow T.A."/>
            <person name="Kaufman T.C."/>
            <person name="Kellis M."/>
            <person name="Gelbart W."/>
            <person name="Iyer V.N."/>
            <person name="Pollard D.A."/>
            <person name="Sackton T.B."/>
            <person name="Larracuente A.M."/>
            <person name="Singh N.D."/>
            <person name="Abad J.P."/>
            <person name="Abt D.N."/>
            <person name="Adryan B."/>
            <person name="Aguade M."/>
            <person name="Akashi H."/>
            <person name="Anderson W.W."/>
            <person name="Aquadro C.F."/>
            <person name="Ardell D.H."/>
            <person name="Arguello R."/>
            <person name="Artieri C.G."/>
            <person name="Barbash D.A."/>
            <person name="Barker D."/>
            <person name="Barsanti P."/>
            <person name="Batterham P."/>
            <person name="Batzoglou S."/>
            <person name="Begun D."/>
            <person name="Bhutkar A."/>
            <person name="Blanco E."/>
            <person name="Bosak S.A."/>
            <person name="Bradley R.K."/>
            <person name="Brand A.D."/>
            <person name="Brent M.R."/>
            <person name="Brooks A.N."/>
            <person name="Brown R.H."/>
            <person name="Butlin R.K."/>
            <person name="Caggese C."/>
            <person name="Calvi B.R."/>
            <person name="Bernardo de Carvalho A."/>
            <person name="Caspi A."/>
            <person name="Castrezana S."/>
            <person name="Celniker S.E."/>
            <person name="Chang J.L."/>
            <person name="Chapple C."/>
            <person name="Chatterji S."/>
            <person name="Chinwalla A."/>
            <person name="Civetta A."/>
            <person name="Clifton S.W."/>
            <person name="Comeron J.M."/>
            <person name="Costello J.C."/>
            <person name="Coyne J.A."/>
            <person name="Daub J."/>
            <person name="David R.G."/>
            <person name="Delcher A.L."/>
            <person name="Delehaunty K."/>
            <person name="Do C.B."/>
            <person name="Ebling H."/>
            <person name="Edwards K."/>
            <person name="Eickbush T."/>
            <person name="Evans J.D."/>
            <person name="Filipski A."/>
            <person name="Findeiss S."/>
            <person name="Freyhult E."/>
            <person name="Fulton L."/>
            <person name="Fulton R."/>
            <person name="Garcia A.C."/>
            <person name="Gardiner A."/>
            <person name="Garfield D.A."/>
            <person name="Garvin B.E."/>
            <person name="Gibson G."/>
            <person name="Gilbert D."/>
            <person name="Gnerre S."/>
            <person name="Godfrey J."/>
            <person name="Good R."/>
            <person name="Gotea V."/>
            <person name="Gravely B."/>
            <person name="Greenberg A.J."/>
            <person name="Griffiths-Jones S."/>
            <person name="Gross S."/>
            <person name="Guigo R."/>
            <person name="Gustafson E.A."/>
            <person name="Haerty W."/>
            <person name="Hahn M.W."/>
            <person name="Halligan D.L."/>
            <person name="Halpern A.L."/>
            <person name="Halter G.M."/>
            <person name="Han M.V."/>
            <person name="Heger A."/>
            <person name="Hillier L."/>
            <person name="Hinrichs A.S."/>
            <person name="Holmes I."/>
            <person name="Hoskins R.A."/>
            <person name="Hubisz M.J."/>
            <person name="Hultmark D."/>
            <person name="Huntley M.A."/>
            <person name="Jaffe D.B."/>
            <person name="Jagadeeshan S."/>
            <person name="Jeck W.R."/>
            <person name="Johnson J."/>
            <person name="Jones C.D."/>
            <person name="Jordan W.C."/>
            <person name="Karpen G.H."/>
            <person name="Kataoka E."/>
            <person name="Keightley P.D."/>
            <person name="Kheradpour P."/>
            <person name="Kirkness E.F."/>
            <person name="Koerich L.B."/>
            <person name="Kristiansen K."/>
            <person name="Kudrna D."/>
            <person name="Kulathinal R.J."/>
            <person name="Kumar S."/>
            <person name="Kwok R."/>
            <person name="Lander E."/>
            <person name="Langley C.H."/>
            <person name="Lapoint R."/>
            <person name="Lazzaro B.P."/>
            <person name="Lee S.J."/>
            <person name="Levesque L."/>
            <person name="Li R."/>
            <person name="Lin C.F."/>
            <person name="Lin M.F."/>
            <person name="Lindblad-Toh K."/>
            <person name="Llopart A."/>
            <person name="Long M."/>
            <person name="Low L."/>
            <person name="Lozovsky E."/>
            <person name="Lu J."/>
            <person name="Luo M."/>
            <person name="Machado C.A."/>
            <person name="Makalowski W."/>
            <person name="Marzo M."/>
            <person name="Matsuda M."/>
            <person name="Matzkin L."/>
            <person name="McAllister B."/>
            <person name="McBride C.S."/>
            <person name="McKernan B."/>
            <person name="McKernan K."/>
            <person name="Mendez-Lago M."/>
            <person name="Minx P."/>
            <person name="Mollenhauer M.U."/>
            <person name="Montooth K."/>
            <person name="Mount S.M."/>
            <person name="Mu X."/>
            <person name="Myers E."/>
            <person name="Negre B."/>
            <person name="Newfeld S."/>
            <person name="Nielsen R."/>
            <person name="Noor M.A."/>
            <person name="O'Grady P."/>
            <person name="Pachter L."/>
            <person name="Papaceit M."/>
            <person name="Parisi M.J."/>
            <person name="Parisi M."/>
            <person name="Parts L."/>
            <person name="Pedersen J.S."/>
            <person name="Pesole G."/>
            <person name="Phillippy A.M."/>
            <person name="Ponting C.P."/>
            <person name="Pop M."/>
            <person name="Porcelli D."/>
            <person name="Powell J.R."/>
            <person name="Prohaska S."/>
            <person name="Pruitt K."/>
            <person name="Puig M."/>
            <person name="Quesneville H."/>
            <person name="Ram K.R."/>
            <person name="Rand D."/>
            <person name="Rasmussen M.D."/>
            <person name="Reed L.K."/>
            <person name="Reenan R."/>
            <person name="Reily A."/>
            <person name="Remington K.A."/>
            <person name="Rieger T.T."/>
            <person name="Ritchie M.G."/>
            <person name="Robin C."/>
            <person name="Rogers Y.H."/>
            <person name="Rohde C."/>
            <person name="Rozas J."/>
            <person name="Rubenfield M.J."/>
            <person name="Ruiz A."/>
            <person name="Russo S."/>
            <person name="Salzberg S.L."/>
            <person name="Sanchez-Gracia A."/>
            <person name="Saranga D.J."/>
            <person name="Sato H."/>
            <person name="Schaeffer S.W."/>
            <person name="Schatz M.C."/>
            <person name="Schlenke T."/>
            <person name="Schwartz R."/>
            <person name="Segarra C."/>
            <person name="Singh R.S."/>
            <person name="Sirot L."/>
            <person name="Sirota M."/>
            <person name="Sisneros N.B."/>
            <person name="Smith C.D."/>
            <person name="Smith T.F."/>
            <person name="Spieth J."/>
            <person name="Stage D.E."/>
            <person name="Stark A."/>
            <person name="Stephan W."/>
            <person name="Strausberg R.L."/>
            <person name="Strempel S."/>
            <person name="Sturgill D."/>
            <person name="Sutton G."/>
            <person name="Sutton G.G."/>
            <person name="Tao W."/>
            <person name="Teichmann S."/>
            <person name="Tobari Y.N."/>
            <person name="Tomimura Y."/>
            <person name="Tsolas J.M."/>
            <person name="Valente V.L."/>
            <person name="Venter E."/>
            <person name="Venter J.C."/>
            <person name="Vicario S."/>
            <person name="Vieira F.G."/>
            <person name="Vilella A.J."/>
            <person name="Villasante A."/>
            <person name="Walenz B."/>
            <person name="Wang J."/>
            <person name="Wasserman M."/>
            <person name="Watts T."/>
            <person name="Wilson D."/>
            <person name="Wilson R.K."/>
            <person name="Wing R.A."/>
            <person name="Wolfner M.F."/>
            <person name="Wong A."/>
            <person name="Wong G.K."/>
            <person name="Wu C.I."/>
            <person name="Wu G."/>
            <person name="Yamamoto D."/>
            <person name="Yang H.P."/>
            <person name="Yang S.P."/>
            <person name="Yorke J.A."/>
            <person name="Yoshida K."/>
            <person name="Zdobnov E."/>
            <person name="Zhang P."/>
            <person name="Zhang Y."/>
            <person name="Zimin A.V."/>
            <person name="Baldwin J."/>
            <person name="Abdouelleil A."/>
            <person name="Abdulkadir J."/>
            <person name="Abebe A."/>
            <person name="Abera B."/>
            <person name="Abreu J."/>
            <person name="Acer S.C."/>
            <person name="Aftuck L."/>
            <person name="Alexander A."/>
            <person name="An P."/>
            <person name="Anderson E."/>
            <person name="Anderson S."/>
            <person name="Arachi H."/>
            <person name="Azer M."/>
            <person name="Bachantsang P."/>
            <person name="Barry A."/>
            <person name="Bayul T."/>
            <person name="Berlin A."/>
            <person name="Bessette D."/>
            <person name="Bloom T."/>
            <person name="Blye J."/>
            <person name="Boguslavskiy L."/>
            <person name="Bonnet C."/>
            <person name="Boukhgalter B."/>
            <person name="Bourzgui I."/>
            <person name="Brown A."/>
            <person name="Cahill P."/>
            <person name="Channer S."/>
            <person name="Cheshatsang Y."/>
            <person name="Chuda L."/>
            <person name="Citroen M."/>
            <person name="Collymore A."/>
            <person name="Cooke P."/>
            <person name="Costello M."/>
            <person name="D'Aco K."/>
            <person name="Daza R."/>
            <person name="De Haan G."/>
            <person name="DeGray S."/>
            <person name="DeMaso C."/>
            <person name="Dhargay N."/>
            <person name="Dooley K."/>
            <person name="Dooley E."/>
            <person name="Doricent M."/>
            <person name="Dorje P."/>
            <person name="Dorjee K."/>
            <person name="Dupes A."/>
            <person name="Elong R."/>
            <person name="Falk J."/>
            <person name="Farina A."/>
            <person name="Faro S."/>
            <person name="Ferguson D."/>
            <person name="Fisher S."/>
            <person name="Foley C.D."/>
            <person name="Franke A."/>
            <person name="Friedrich D."/>
            <person name="Gadbois L."/>
            <person name="Gearin G."/>
            <person name="Gearin C.R."/>
            <person name="Giannoukos G."/>
            <person name="Goode T."/>
            <person name="Graham J."/>
            <person name="Grandbois E."/>
            <person name="Grewal S."/>
            <person name="Gyaltsen K."/>
            <person name="Hafez N."/>
            <person name="Hagos B."/>
            <person name="Hall J."/>
            <person name="Henson C."/>
            <person name="Hollinger A."/>
            <person name="Honan T."/>
            <person name="Huard M.D."/>
            <person name="Hughes L."/>
            <person name="Hurhula B."/>
            <person name="Husby M.E."/>
            <person name="Kamat A."/>
            <person name="Kanga B."/>
            <person name="Kashin S."/>
            <person name="Khazanovich D."/>
            <person name="Kisner P."/>
            <person name="Lance K."/>
            <person name="Lara M."/>
            <person name="Lee W."/>
            <person name="Lennon N."/>
            <person name="Letendre F."/>
            <person name="LeVine R."/>
            <person name="Lipovsky A."/>
            <person name="Liu X."/>
            <person name="Liu J."/>
            <person name="Liu S."/>
            <person name="Lokyitsang T."/>
            <person name="Lokyitsang Y."/>
            <person name="Lubonja R."/>
            <person name="Lui A."/>
            <person name="MacDonald P."/>
            <person name="Magnisalis V."/>
            <person name="Maru K."/>
            <person name="Matthews C."/>
            <person name="McCusker W."/>
            <person name="McDonough S."/>
            <person name="Mehta T."/>
            <person name="Meldrim J."/>
            <person name="Meneus L."/>
            <person name="Mihai O."/>
            <person name="Mihalev A."/>
            <person name="Mihova T."/>
            <person name="Mittelman R."/>
            <person name="Mlenga V."/>
            <person name="Montmayeur A."/>
            <person name="Mulrain L."/>
            <person name="Navidi A."/>
            <person name="Naylor J."/>
            <person name="Negash T."/>
            <person name="Nguyen T."/>
            <person name="Nguyen N."/>
            <person name="Nicol R."/>
            <person name="Norbu C."/>
            <person name="Norbu N."/>
            <person name="Novod N."/>
            <person name="O'Neill B."/>
            <person name="Osman S."/>
            <person name="Markiewicz E."/>
            <person name="Oyono O.L."/>
            <person name="Patti C."/>
            <person name="Phunkhang P."/>
            <person name="Pierre F."/>
            <person name="Priest M."/>
            <person name="Raghuraman S."/>
            <person name="Rege F."/>
            <person name="Reyes R."/>
            <person name="Rise C."/>
            <person name="Rogov P."/>
            <person name="Ross K."/>
            <person name="Ryan E."/>
            <person name="Settipalli S."/>
            <person name="Shea T."/>
            <person name="Sherpa N."/>
            <person name="Shi L."/>
            <person name="Shih D."/>
            <person name="Sparrow T."/>
            <person name="Spaulding J."/>
            <person name="Stalker J."/>
            <person name="Stange-Thomann N."/>
            <person name="Stavropoulos S."/>
            <person name="Stone C."/>
            <person name="Strader C."/>
            <person name="Tesfaye S."/>
            <person name="Thomson T."/>
            <person name="Thoulutsang Y."/>
            <person name="Thoulutsang D."/>
            <person name="Topham K."/>
            <person name="Topping I."/>
            <person name="Tsamla T."/>
            <person name="Vassiliev H."/>
            <person name="Vo A."/>
            <person name="Wangchuk T."/>
            <person name="Wangdi T."/>
            <person name="Weiand M."/>
            <person name="Wilkinson J."/>
            <person name="Wilson A."/>
            <person name="Yadav S."/>
            <person name="Young G."/>
            <person name="Yu Q."/>
            <person name="Zembek L."/>
            <person name="Zhong D."/>
            <person name="Zimmer A."/>
            <person name="Zwirko Z."/>
            <person name="Jaffe D.B."/>
            <person name="Alvarez P."/>
            <person name="Brockman W."/>
            <person name="Butler J."/>
            <person name="Chin C."/>
            <person name="Gnerre S."/>
            <person name="Grabherr M."/>
            <person name="Kleber M."/>
            <person name="Mauceli E."/>
            <person name="MacCallum I."/>
        </authorList>
    </citation>
    <scope>NUCLEOTIDE SEQUENCE [LARGE SCALE GENOMIC DNA]</scope>
    <source>
        <strain evidence="9">Tucson 14024-0371.13</strain>
    </source>
</reference>
<feature type="signal peptide" evidence="6">
    <location>
        <begin position="1"/>
        <end position="20"/>
    </location>
</feature>
<dbReference type="SUPFAM" id="SSF100895">
    <property type="entry name" value="Kazal-type serine protease inhibitors"/>
    <property type="match status" value="1"/>
</dbReference>
<sequence length="75" mass="8108">MRFLILIVLSLLALLALTEANKTVNALNADASCACTRLYNPVCGTDGRTYSNSCDLACAAKRQRKTIRVAKTGRC</sequence>
<dbReference type="PhylomeDB" id="B3MVF2"/>
<dbReference type="PROSITE" id="PS00282">
    <property type="entry name" value="KAZAL_1"/>
    <property type="match status" value="1"/>
</dbReference>
<evidence type="ECO:0000259" key="7">
    <source>
        <dbReference type="PROSITE" id="PS51465"/>
    </source>
</evidence>
<dbReference type="Proteomes" id="UP000007801">
    <property type="component" value="Unassembled WGS sequence"/>
</dbReference>
<evidence type="ECO:0000256" key="1">
    <source>
        <dbReference type="ARBA" id="ARBA00004613"/>
    </source>
</evidence>
<comment type="subcellular location">
    <subcellularLocation>
        <location evidence="1">Secreted</location>
    </subcellularLocation>
</comment>
<dbReference type="OrthoDB" id="328123at2759"/>
<keyword evidence="5" id="KW-1015">Disulfide bond</keyword>
<evidence type="ECO:0000256" key="4">
    <source>
        <dbReference type="ARBA" id="ARBA00022900"/>
    </source>
</evidence>
<dbReference type="InParanoid" id="B3MVF2"/>
<feature type="chain" id="PRO_5002793970" description="Kazal-like domain-containing protein" evidence="6">
    <location>
        <begin position="21"/>
        <end position="75"/>
    </location>
</feature>
<dbReference type="InterPro" id="IPR036058">
    <property type="entry name" value="Kazal_dom_sf"/>
</dbReference>
<protein>
    <recommendedName>
        <fullName evidence="7">Kazal-like domain-containing protein</fullName>
    </recommendedName>
</protein>
<proteinExistence type="predicted"/>
<dbReference type="Gene3D" id="3.30.60.30">
    <property type="match status" value="1"/>
</dbReference>
<dbReference type="OMA" id="NICELQC"/>
<accession>B3MVF2</accession>
<dbReference type="GO" id="GO:0004867">
    <property type="term" value="F:serine-type endopeptidase inhibitor activity"/>
    <property type="evidence" value="ECO:0007669"/>
    <property type="project" value="UniProtKB-KW"/>
</dbReference>
<dbReference type="KEGG" id="dan:6502753"/>